<proteinExistence type="predicted"/>
<sequence length="293" mass="30159">MTDGPDGSDSGPASRLSHARMLDALEAQIGLVRFALAGDGSAGADITAAVPSCPDWTVHDLVAHLGTINWWAGQTVREATPDARARGMSAVQRSAPPASDGAPGLADWYARIADEMLRTLTDTAPDAPAWTFSGAGRADFWLRRQLHETTIHRWDVETALHGAAATTPVSEDVAVDGIDEFCTVMRPHFSGRVPALPLTIRLRAVPHAAGSDADGGLAPGGLAAGAEPVGAGALGALEWELPGPPDGGEVEVAGPPETLALLLWGRVRADAADPEVTGDRDGLDAALEAGLSG</sequence>
<dbReference type="NCBIfam" id="TIGR03083">
    <property type="entry name" value="maleylpyruvate isomerase family mycothiol-dependent enzyme"/>
    <property type="match status" value="1"/>
</dbReference>
<evidence type="ECO:0000313" key="2">
    <source>
        <dbReference type="EMBL" id="AWH91034.1"/>
    </source>
</evidence>
<dbReference type="PANTHER" id="PTHR40758:SF1">
    <property type="entry name" value="CONSERVED PROTEIN"/>
    <property type="match status" value="1"/>
</dbReference>
<dbReference type="GO" id="GO:0005886">
    <property type="term" value="C:plasma membrane"/>
    <property type="evidence" value="ECO:0007669"/>
    <property type="project" value="TreeGrafter"/>
</dbReference>
<evidence type="ECO:0000313" key="3">
    <source>
        <dbReference type="Proteomes" id="UP000244928"/>
    </source>
</evidence>
<keyword evidence="3" id="KW-1185">Reference proteome</keyword>
<dbReference type="PANTHER" id="PTHR40758">
    <property type="entry name" value="CONSERVED PROTEIN"/>
    <property type="match status" value="1"/>
</dbReference>
<dbReference type="KEGG" id="dlu:A6035_01265"/>
<reference evidence="2 3" key="1">
    <citation type="submission" date="2016-04" db="EMBL/GenBank/DDBJ databases">
        <title>Complete genome sequence of Dietzia lutea YIM 80766T, a strain isolated from desert soil in Egypt.</title>
        <authorList>
            <person name="Zhao J."/>
            <person name="Hu B."/>
            <person name="Geng S."/>
            <person name="Nie Y."/>
            <person name="Tang Y."/>
        </authorList>
    </citation>
    <scope>NUCLEOTIDE SEQUENCE [LARGE SCALE GENOMIC DNA]</scope>
    <source>
        <strain evidence="2 3">YIM 80766</strain>
    </source>
</reference>
<dbReference type="InterPro" id="IPR017517">
    <property type="entry name" value="Maleyloyr_isom"/>
</dbReference>
<accession>A0A2S1R459</accession>
<dbReference type="InterPro" id="IPR024344">
    <property type="entry name" value="MDMPI_metal-binding"/>
</dbReference>
<dbReference type="EMBL" id="CP015449">
    <property type="protein sequence ID" value="AWH91034.1"/>
    <property type="molecule type" value="Genomic_DNA"/>
</dbReference>
<name>A0A2S1R459_9ACTN</name>
<dbReference type="SUPFAM" id="SSF109854">
    <property type="entry name" value="DinB/YfiT-like putative metalloenzymes"/>
    <property type="match status" value="1"/>
</dbReference>
<dbReference type="Proteomes" id="UP000244928">
    <property type="component" value="Chromosome"/>
</dbReference>
<dbReference type="RefSeq" id="WP_108846298.1">
    <property type="nucleotide sequence ID" value="NZ_CP015449.1"/>
</dbReference>
<dbReference type="InterPro" id="IPR034660">
    <property type="entry name" value="DinB/YfiT-like"/>
</dbReference>
<feature type="domain" description="Mycothiol-dependent maleylpyruvate isomerase metal-binding" evidence="1">
    <location>
        <begin position="35"/>
        <end position="157"/>
    </location>
</feature>
<dbReference type="Gene3D" id="1.20.120.450">
    <property type="entry name" value="dinb family like domain"/>
    <property type="match status" value="1"/>
</dbReference>
<dbReference type="AlphaFoldDB" id="A0A2S1R459"/>
<dbReference type="GO" id="GO:0046872">
    <property type="term" value="F:metal ion binding"/>
    <property type="evidence" value="ECO:0007669"/>
    <property type="project" value="InterPro"/>
</dbReference>
<protein>
    <recommendedName>
        <fullName evidence="1">Mycothiol-dependent maleylpyruvate isomerase metal-binding domain-containing protein</fullName>
    </recommendedName>
</protein>
<evidence type="ECO:0000259" key="1">
    <source>
        <dbReference type="Pfam" id="PF11716"/>
    </source>
</evidence>
<organism evidence="2 3">
    <name type="scientific">Dietzia lutea</name>
    <dbReference type="NCBI Taxonomy" id="546160"/>
    <lineage>
        <taxon>Bacteria</taxon>
        <taxon>Bacillati</taxon>
        <taxon>Actinomycetota</taxon>
        <taxon>Actinomycetes</taxon>
        <taxon>Mycobacteriales</taxon>
        <taxon>Dietziaceae</taxon>
        <taxon>Dietzia</taxon>
    </lineage>
</organism>
<gene>
    <name evidence="2" type="ORF">A6035_01265</name>
</gene>
<dbReference type="Pfam" id="PF11716">
    <property type="entry name" value="MDMPI_N"/>
    <property type="match status" value="1"/>
</dbReference>